<dbReference type="Gene3D" id="1.25.40.10">
    <property type="entry name" value="Tetratricopeptide repeat domain"/>
    <property type="match status" value="1"/>
</dbReference>
<dbReference type="EMBL" id="RZHD01000005">
    <property type="protein sequence ID" value="RUR46483.1"/>
    <property type="molecule type" value="Genomic_DNA"/>
</dbReference>
<dbReference type="OrthoDB" id="9776053at2"/>
<comment type="subcellular location">
    <subcellularLocation>
        <location evidence="1">Cell envelope</location>
    </subcellularLocation>
</comment>
<name>A0A3S0YCP8_9GAMM</name>
<feature type="compositionally biased region" description="Basic and acidic residues" evidence="5">
    <location>
        <begin position="300"/>
        <end position="321"/>
    </location>
</feature>
<evidence type="ECO:0000313" key="7">
    <source>
        <dbReference type="EMBL" id="RUR46483.1"/>
    </source>
</evidence>
<evidence type="ECO:0000313" key="8">
    <source>
        <dbReference type="Proteomes" id="UP000286912"/>
    </source>
</evidence>
<comment type="caution">
    <text evidence="7">The sequence shown here is derived from an EMBL/GenBank/DDBJ whole genome shotgun (WGS) entry which is preliminary data.</text>
</comment>
<dbReference type="Pfam" id="PF23914">
    <property type="entry name" value="TPR_CcmH_CycH"/>
    <property type="match status" value="1"/>
</dbReference>
<dbReference type="GO" id="GO:0030313">
    <property type="term" value="C:cell envelope"/>
    <property type="evidence" value="ECO:0007669"/>
    <property type="project" value="UniProtKB-SubCell"/>
</dbReference>
<dbReference type="Proteomes" id="UP000286912">
    <property type="component" value="Unassembled WGS sequence"/>
</dbReference>
<keyword evidence="8" id="KW-1185">Reference proteome</keyword>
<evidence type="ECO:0000259" key="6">
    <source>
        <dbReference type="Pfam" id="PF23914"/>
    </source>
</evidence>
<proteinExistence type="predicted"/>
<evidence type="ECO:0000256" key="1">
    <source>
        <dbReference type="ARBA" id="ARBA00004196"/>
    </source>
</evidence>
<gene>
    <name evidence="7" type="primary">ccmI</name>
    <name evidence="7" type="ORF">ELY37_10965</name>
</gene>
<evidence type="ECO:0000256" key="4">
    <source>
        <dbReference type="ARBA" id="ARBA00022803"/>
    </source>
</evidence>
<dbReference type="AlphaFoldDB" id="A0A3S0YCP8"/>
<dbReference type="GO" id="GO:0005886">
    <property type="term" value="C:plasma membrane"/>
    <property type="evidence" value="ECO:0007669"/>
    <property type="project" value="TreeGrafter"/>
</dbReference>
<evidence type="ECO:0000256" key="5">
    <source>
        <dbReference type="SAM" id="MobiDB-lite"/>
    </source>
</evidence>
<keyword evidence="2" id="KW-0677">Repeat</keyword>
<organism evidence="7 8">
    <name type="scientific">Vreelandella populi</name>
    <dbReference type="NCBI Taxonomy" id="2498858"/>
    <lineage>
        <taxon>Bacteria</taxon>
        <taxon>Pseudomonadati</taxon>
        <taxon>Pseudomonadota</taxon>
        <taxon>Gammaproteobacteria</taxon>
        <taxon>Oceanospirillales</taxon>
        <taxon>Halomonadaceae</taxon>
        <taxon>Vreelandella</taxon>
    </lineage>
</organism>
<dbReference type="InterPro" id="IPR056413">
    <property type="entry name" value="TPR_CcmH_CycH"/>
</dbReference>
<dbReference type="RefSeq" id="WP_126950549.1">
    <property type="nucleotide sequence ID" value="NZ_RZHD01000005.1"/>
</dbReference>
<protein>
    <submittedName>
        <fullName evidence="7">C-type cytochrome biogenesis protein CcmI</fullName>
    </submittedName>
</protein>
<dbReference type="InterPro" id="IPR017560">
    <property type="entry name" value="Cyt_c_biogenesis_CcmI"/>
</dbReference>
<accession>A0A3S0YCP8</accession>
<evidence type="ECO:0000256" key="3">
    <source>
        <dbReference type="ARBA" id="ARBA00022748"/>
    </source>
</evidence>
<evidence type="ECO:0000256" key="2">
    <source>
        <dbReference type="ARBA" id="ARBA00022737"/>
    </source>
</evidence>
<dbReference type="GO" id="GO:0017004">
    <property type="term" value="P:cytochrome complex assembly"/>
    <property type="evidence" value="ECO:0007669"/>
    <property type="project" value="UniProtKB-KW"/>
</dbReference>
<dbReference type="PANTHER" id="PTHR47870:SF4">
    <property type="entry name" value="CYTOCHROME C-TYPE BIOGENESIS PROTEIN CYCH"/>
    <property type="match status" value="1"/>
</dbReference>
<reference evidence="7 8" key="1">
    <citation type="submission" date="2018-12" db="EMBL/GenBank/DDBJ databases">
        <title>three novel Halomonas strain isolated from plants.</title>
        <authorList>
            <person name="Sun C."/>
        </authorList>
    </citation>
    <scope>NUCLEOTIDE SEQUENCE [LARGE SCALE GENOMIC DNA]</scope>
    <source>
        <strain evidence="7 8">RC</strain>
    </source>
</reference>
<feature type="region of interest" description="Disordered" evidence="5">
    <location>
        <begin position="285"/>
        <end position="321"/>
    </location>
</feature>
<feature type="domain" description="Cytochrome c-type biogenesis protein H TPR" evidence="6">
    <location>
        <begin position="159"/>
        <end position="267"/>
    </location>
</feature>
<dbReference type="PANTHER" id="PTHR47870">
    <property type="entry name" value="CYTOCHROME C-TYPE BIOGENESIS PROTEIN CCMH"/>
    <property type="match status" value="1"/>
</dbReference>
<dbReference type="SUPFAM" id="SSF48452">
    <property type="entry name" value="TPR-like"/>
    <property type="match status" value="1"/>
</dbReference>
<keyword evidence="3" id="KW-0201">Cytochrome c-type biogenesis</keyword>
<sequence length="321" mass="35409">MTFLWIAVALLMLPAIACLLAPLRSARTLYNQQQAFEASDDATEQNVAIFKRRLASLNAAFERDDIDAEQRAEGQLELERSLLEDTATHAVRPLKSPRAGRLAVPLIALGVTAISLFWYMEEGAEGDLALYGVQQALLEDATATAATYIARIEEQAVLQPDNPNVWAMLFPLYRDTGHEAKAVNALERLIALEGRLPELLAQLAQIRFFMAGRELTRGVQDLVDETLAQDPRQPTVLGLLGIHAFDTGDYEAAIDYWRRALATINDTSMAESLREGIRAAQERLNAPAELPDGLAAPLNEESRENRAEDNATEVVSDRVSE</sequence>
<dbReference type="NCBIfam" id="TIGR03142">
    <property type="entry name" value="cytochro_ccmI"/>
    <property type="match status" value="1"/>
</dbReference>
<dbReference type="InterPro" id="IPR051263">
    <property type="entry name" value="C-type_cytochrome_biogenesis"/>
</dbReference>
<dbReference type="InterPro" id="IPR011990">
    <property type="entry name" value="TPR-like_helical_dom_sf"/>
</dbReference>
<keyword evidence="4" id="KW-0802">TPR repeat</keyword>